<protein>
    <submittedName>
        <fullName evidence="1">Uncharacterized protein</fullName>
    </submittedName>
</protein>
<comment type="caution">
    <text evidence="1">The sequence shown here is derived from an EMBL/GenBank/DDBJ whole genome shotgun (WGS) entry which is preliminary data.</text>
</comment>
<gene>
    <name evidence="1" type="ORF">CKO40_20650</name>
</gene>
<dbReference type="Gene3D" id="3.30.360.10">
    <property type="entry name" value="Dihydrodipicolinate Reductase, domain 2"/>
    <property type="match status" value="1"/>
</dbReference>
<dbReference type="EMBL" id="NRSJ01000054">
    <property type="protein sequence ID" value="MBK1706881.1"/>
    <property type="molecule type" value="Genomic_DNA"/>
</dbReference>
<accession>A0AAJ0XBK6</accession>
<keyword evidence="2" id="KW-1185">Reference proteome</keyword>
<evidence type="ECO:0000313" key="1">
    <source>
        <dbReference type="EMBL" id="MBK1706881.1"/>
    </source>
</evidence>
<organism evidence="1 2">
    <name type="scientific">Halochromatium glycolicum</name>
    <dbReference type="NCBI Taxonomy" id="85075"/>
    <lineage>
        <taxon>Bacteria</taxon>
        <taxon>Pseudomonadati</taxon>
        <taxon>Pseudomonadota</taxon>
        <taxon>Gammaproteobacteria</taxon>
        <taxon>Chromatiales</taxon>
        <taxon>Chromatiaceae</taxon>
        <taxon>Halochromatium</taxon>
    </lineage>
</organism>
<evidence type="ECO:0000313" key="2">
    <source>
        <dbReference type="Proteomes" id="UP001296776"/>
    </source>
</evidence>
<dbReference type="Proteomes" id="UP001296776">
    <property type="component" value="Unassembled WGS sequence"/>
</dbReference>
<dbReference type="AlphaFoldDB" id="A0AAJ0XBK6"/>
<name>A0AAJ0XBK6_9GAMM</name>
<reference evidence="1" key="1">
    <citation type="submission" date="2017-08" db="EMBL/GenBank/DDBJ databases">
        <authorList>
            <person name="Imhoff J.F."/>
            <person name="Rahn T."/>
            <person name="Kuenzel S."/>
            <person name="Neulinger S.C."/>
        </authorList>
    </citation>
    <scope>NUCLEOTIDE SEQUENCE</scope>
    <source>
        <strain evidence="1">DSM 11080</strain>
    </source>
</reference>
<sequence>MKAVDQTYLTSRGHWYHASRKDGINKSVGVATNIDVHFYDMLSRVFGPVSDSVVHLQEADVAAGYLRERTLAGDYHPTCARV</sequence>
<proteinExistence type="predicted"/>
<reference evidence="1" key="2">
    <citation type="journal article" date="2020" name="Microorganisms">
        <title>Osmotic Adaptation and Compatible Solute Biosynthesis of Phototrophic Bacteria as Revealed from Genome Analyses.</title>
        <authorList>
            <person name="Imhoff J.F."/>
            <person name="Rahn T."/>
            <person name="Kunzel S."/>
            <person name="Keller A."/>
            <person name="Neulinger S.C."/>
        </authorList>
    </citation>
    <scope>NUCLEOTIDE SEQUENCE</scope>
    <source>
        <strain evidence="1">DSM 11080</strain>
    </source>
</reference>